<dbReference type="GO" id="GO:0003677">
    <property type="term" value="F:DNA binding"/>
    <property type="evidence" value="ECO:0007669"/>
    <property type="project" value="UniProtKB-KW"/>
</dbReference>
<keyword evidence="3" id="KW-0238">DNA-binding</keyword>
<dbReference type="GO" id="GO:0009307">
    <property type="term" value="P:DNA restriction-modification system"/>
    <property type="evidence" value="ECO:0007669"/>
    <property type="project" value="UniProtKB-KW"/>
</dbReference>
<dbReference type="CDD" id="cd17252">
    <property type="entry name" value="RMtype1_S_EcoKI-TRD1-CR1_like"/>
    <property type="match status" value="1"/>
</dbReference>
<dbReference type="AlphaFoldDB" id="A0AB36K6I0"/>
<evidence type="ECO:0000256" key="2">
    <source>
        <dbReference type="ARBA" id="ARBA00022747"/>
    </source>
</evidence>
<dbReference type="Proteomes" id="UP000188726">
    <property type="component" value="Unassembled WGS sequence"/>
</dbReference>
<dbReference type="EMBL" id="MUEO01000016">
    <property type="protein sequence ID" value="OOE44257.1"/>
    <property type="molecule type" value="Genomic_DNA"/>
</dbReference>
<reference evidence="5 6" key="1">
    <citation type="journal article" date="2017" name="Genome Announc.">
        <title>Draft Genome Sequences of Salinivibrio proteolyticus, Salinivibrio sharmensis, Salinivibrio siamensis, Salinivibrio costicola subsp. alcaliphilus, Salinivibrio costicola subsp. vallismortis, and 29 New Isolates Belonging to the Genus Salinivibrio.</title>
        <authorList>
            <person name="Lopez-Hermoso C."/>
            <person name="de la Haba R.R."/>
            <person name="Sanchez-Porro C."/>
            <person name="Bayliss S.C."/>
            <person name="Feil E.J."/>
            <person name="Ventosa A."/>
        </authorList>
    </citation>
    <scope>NUCLEOTIDE SEQUENCE [LARGE SCALE GENOMIC DNA]</scope>
    <source>
        <strain evidence="5 6">IC202</strain>
    </source>
</reference>
<comment type="similarity">
    <text evidence="1">Belongs to the type-I restriction system S methylase family.</text>
</comment>
<evidence type="ECO:0000256" key="1">
    <source>
        <dbReference type="ARBA" id="ARBA00010923"/>
    </source>
</evidence>
<dbReference type="REBASE" id="205717">
    <property type="entry name" value="S.SspIC202ORF7985P"/>
</dbReference>
<sequence length="396" mass="44219">MIWTQCKLSEVATLIRGITFSKAEGVDSPEVGRVPVIRAGSIQKTLLVNDGQIWVPEEKVKPHQFIRKNDILMCTSSGSSDLVGKCAKSDANYDISFGAFCAGIRPDLKKVSPSYLYHFLNSPKFKNWTKKSSGANIKNIRASELAEFKIPLPPLDEQKRIAAILDKADAIRQKRKQAIELADEFLRSVFLNMFGDPVTNPKGWEICELKDCLDFLTSGSRGWAKYYTEEGSKFIRIQNVGKNKLLLNELAHVNAPVTREAERTRVKVNDVLLSITADLGRSAVVTEDLSGGYINQHLALLRVKTKKLEPQFLSALLSSKGALRQFKAKNKAAVKAGLNFDDIRTFEVYLPPLRTQAKYLSTYNATMKNLNSLRIQHDNAEAFFSSLSQKAFSGKL</sequence>
<dbReference type="InterPro" id="IPR044946">
    <property type="entry name" value="Restrct_endonuc_typeI_TRD_sf"/>
</dbReference>
<accession>A0AB36K6I0</accession>
<dbReference type="Pfam" id="PF01420">
    <property type="entry name" value="Methylase_S"/>
    <property type="match status" value="2"/>
</dbReference>
<keyword evidence="2" id="KW-0680">Restriction system</keyword>
<dbReference type="InterPro" id="IPR052021">
    <property type="entry name" value="Type-I_RS_S_subunit"/>
</dbReference>
<evidence type="ECO:0000313" key="6">
    <source>
        <dbReference type="Proteomes" id="UP000188726"/>
    </source>
</evidence>
<comment type="caution">
    <text evidence="5">The sequence shown here is derived from an EMBL/GenBank/DDBJ whole genome shotgun (WGS) entry which is preliminary data.</text>
</comment>
<feature type="domain" description="Type I restriction modification DNA specificity" evidence="4">
    <location>
        <begin position="201"/>
        <end position="365"/>
    </location>
</feature>
<organism evidence="5 6">
    <name type="scientific">Salinivibrio kushneri</name>
    <dbReference type="NCBI Taxonomy" id="1908198"/>
    <lineage>
        <taxon>Bacteria</taxon>
        <taxon>Pseudomonadati</taxon>
        <taxon>Pseudomonadota</taxon>
        <taxon>Gammaproteobacteria</taxon>
        <taxon>Vibrionales</taxon>
        <taxon>Vibrionaceae</taxon>
        <taxon>Salinivibrio</taxon>
    </lineage>
</organism>
<evidence type="ECO:0000313" key="5">
    <source>
        <dbReference type="EMBL" id="OOE44257.1"/>
    </source>
</evidence>
<dbReference type="PANTHER" id="PTHR30408:SF12">
    <property type="entry name" value="TYPE I RESTRICTION ENZYME MJAVIII SPECIFICITY SUBUNIT"/>
    <property type="match status" value="1"/>
</dbReference>
<dbReference type="SUPFAM" id="SSF116734">
    <property type="entry name" value="DNA methylase specificity domain"/>
    <property type="match status" value="2"/>
</dbReference>
<gene>
    <name evidence="5" type="ORF">BZG09_07980</name>
</gene>
<evidence type="ECO:0000256" key="3">
    <source>
        <dbReference type="ARBA" id="ARBA00023125"/>
    </source>
</evidence>
<dbReference type="InterPro" id="IPR000055">
    <property type="entry name" value="Restrct_endonuc_typeI_TRD"/>
</dbReference>
<dbReference type="RefSeq" id="WP_077458289.1">
    <property type="nucleotide sequence ID" value="NZ_MUEO01000016.1"/>
</dbReference>
<dbReference type="PANTHER" id="PTHR30408">
    <property type="entry name" value="TYPE-1 RESTRICTION ENZYME ECOKI SPECIFICITY PROTEIN"/>
    <property type="match status" value="1"/>
</dbReference>
<feature type="domain" description="Type I restriction modification DNA specificity" evidence="4">
    <location>
        <begin position="3"/>
        <end position="180"/>
    </location>
</feature>
<name>A0AB36K6I0_9GAMM</name>
<protein>
    <recommendedName>
        <fullName evidence="4">Type I restriction modification DNA specificity domain-containing protein</fullName>
    </recommendedName>
</protein>
<proteinExistence type="inferred from homology"/>
<evidence type="ECO:0000259" key="4">
    <source>
        <dbReference type="Pfam" id="PF01420"/>
    </source>
</evidence>
<dbReference type="Gene3D" id="3.90.220.20">
    <property type="entry name" value="DNA methylase specificity domains"/>
    <property type="match status" value="2"/>
</dbReference>